<feature type="disulfide bond" evidence="15">
    <location>
        <begin position="50"/>
        <end position="58"/>
    </location>
</feature>
<feature type="disulfide bond" evidence="15">
    <location>
        <begin position="464"/>
        <end position="499"/>
    </location>
</feature>
<dbReference type="InterPro" id="IPR015340">
    <property type="entry name" value="A_amylase_C_dom"/>
</dbReference>
<evidence type="ECO:0000256" key="6">
    <source>
        <dbReference type="ARBA" id="ARBA00022729"/>
    </source>
</evidence>
<keyword evidence="10" id="KW-0325">Glycoprotein</keyword>
<feature type="binding site" evidence="16">
    <location>
        <position position="103"/>
    </location>
    <ligand>
        <name>substrate</name>
    </ligand>
</feature>
<dbReference type="EMBL" id="ML991776">
    <property type="protein sequence ID" value="KAF2238351.1"/>
    <property type="molecule type" value="Genomic_DNA"/>
</dbReference>
<evidence type="ECO:0000256" key="16">
    <source>
        <dbReference type="PIRSR" id="PIRSR001024-5"/>
    </source>
</evidence>
<dbReference type="CDD" id="cd11319">
    <property type="entry name" value="AmyAc_euk_AmyA"/>
    <property type="match status" value="1"/>
</dbReference>
<evidence type="ECO:0000256" key="14">
    <source>
        <dbReference type="PIRSR" id="PIRSR001024-2"/>
    </source>
</evidence>
<dbReference type="PANTHER" id="PTHR10357">
    <property type="entry name" value="ALPHA-AMYLASE FAMILY MEMBER"/>
    <property type="match status" value="1"/>
</dbReference>
<organism evidence="20 21">
    <name type="scientific">Viridothelium virens</name>
    <name type="common">Speckled blister lichen</name>
    <name type="synonym">Trypethelium virens</name>
    <dbReference type="NCBI Taxonomy" id="1048519"/>
    <lineage>
        <taxon>Eukaryota</taxon>
        <taxon>Fungi</taxon>
        <taxon>Dikarya</taxon>
        <taxon>Ascomycota</taxon>
        <taxon>Pezizomycotina</taxon>
        <taxon>Dothideomycetes</taxon>
        <taxon>Dothideomycetes incertae sedis</taxon>
        <taxon>Trypetheliales</taxon>
        <taxon>Trypetheliaceae</taxon>
        <taxon>Viridothelium</taxon>
    </lineage>
</organism>
<dbReference type="GO" id="GO:0005509">
    <property type="term" value="F:calcium ion binding"/>
    <property type="evidence" value="ECO:0007669"/>
    <property type="project" value="InterPro"/>
</dbReference>
<comment type="cofactor">
    <cofactor evidence="2">
        <name>Ca(2+)</name>
        <dbReference type="ChEBI" id="CHEBI:29108"/>
    </cofactor>
</comment>
<dbReference type="EC" id="3.2.1.1" evidence="4"/>
<keyword evidence="12" id="KW-0326">Glycosidase</keyword>
<feature type="binding site" evidence="16">
    <location>
        <position position="142"/>
    </location>
    <ligand>
        <name>substrate</name>
    </ligand>
</feature>
<sequence>MRFLTAVWLAAFSSFHLCSAATADDWRLRTIYQVFTDRFAVSNNTEAEPCDPAKGQYCGGSWQGIIDKLDYIQNLGFSAIWISPITQQLPQYTPDYSSYHGYWQQNLFELNPHFGTVSDLQSLSDAVHERGMYLMVDVVVNHFAWDGPENQINYSDFTPFNDPKYYHPYCLIEDYTDANDSVIQDCWLGDDQVTLPDLRTEDDDIIDEFTSWIQGLVANYSVDGLRIDSALNVDPGFFDKFVPSSGVFATGELMDGLTSVACGYERAIGSILNYPTYFPLIRAFESPTGSIGQLVDQINGIKMTCQDPTTLGSFSENHDVPRFASTTDDMSLAKNVLAYTLLTDGIPIVYQGQEQHLSGNGTPYNREALWTTSYNTSATLYTFTQTLNQIRTQAIFSSTNYTTYNNYVIYQDLHTLAMRKGYNGSQIITVLSNLGVFGSNYTLSLSATETGYTAGMDVTELLGCTNTTVDNSNTLEVRMGQGLPKVFYPTELLAGSGMCGTIKTVPTTSGFITPGGSPPSSPSSPIPSRTPLGKATSTATPTWFHMFASTLAVFILQYWLA</sequence>
<dbReference type="Pfam" id="PF09260">
    <property type="entry name" value="A_amylase_dom_C"/>
    <property type="match status" value="1"/>
</dbReference>
<dbReference type="PIRSF" id="PIRSF001024">
    <property type="entry name" value="Alph-amyl_fung"/>
    <property type="match status" value="1"/>
</dbReference>
<dbReference type="Proteomes" id="UP000800092">
    <property type="component" value="Unassembled WGS sequence"/>
</dbReference>
<evidence type="ECO:0000256" key="12">
    <source>
        <dbReference type="ARBA" id="ARBA00023295"/>
    </source>
</evidence>
<feature type="signal peptide" evidence="18">
    <location>
        <begin position="1"/>
        <end position="20"/>
    </location>
</feature>
<feature type="binding site" evidence="16">
    <location>
        <position position="366"/>
    </location>
    <ligand>
        <name>substrate</name>
    </ligand>
</feature>
<evidence type="ECO:0000256" key="8">
    <source>
        <dbReference type="ARBA" id="ARBA00022837"/>
    </source>
</evidence>
<dbReference type="OrthoDB" id="204980at2759"/>
<evidence type="ECO:0000256" key="7">
    <source>
        <dbReference type="ARBA" id="ARBA00022801"/>
    </source>
</evidence>
<evidence type="ECO:0000256" key="11">
    <source>
        <dbReference type="ARBA" id="ARBA00023277"/>
    </source>
</evidence>
<evidence type="ECO:0000256" key="3">
    <source>
        <dbReference type="ARBA" id="ARBA00008061"/>
    </source>
</evidence>
<evidence type="ECO:0000256" key="5">
    <source>
        <dbReference type="ARBA" id="ARBA00022723"/>
    </source>
</evidence>
<keyword evidence="9 15" id="KW-1015">Disulfide bond</keyword>
<dbReference type="Gene3D" id="3.20.20.80">
    <property type="entry name" value="Glycosidases"/>
    <property type="match status" value="1"/>
</dbReference>
<feature type="binding site" evidence="16">
    <location>
        <position position="226"/>
    </location>
    <ligand>
        <name>substrate</name>
    </ligand>
</feature>
<feature type="disulfide bond" evidence="15">
    <location>
        <begin position="262"/>
        <end position="305"/>
    </location>
</feature>
<dbReference type="SUPFAM" id="SSF51011">
    <property type="entry name" value="Glycosyl hydrolase domain"/>
    <property type="match status" value="1"/>
</dbReference>
<feature type="active site" description="Nucleophile" evidence="13">
    <location>
        <position position="228"/>
    </location>
</feature>
<evidence type="ECO:0000256" key="2">
    <source>
        <dbReference type="ARBA" id="ARBA00001913"/>
    </source>
</evidence>
<keyword evidence="6 18" id="KW-0732">Signal</keyword>
<proteinExistence type="inferred from homology"/>
<comment type="catalytic activity">
    <reaction evidence="1">
        <text>Endohydrolysis of (1-&gt;4)-alpha-D-glucosidic linkages in polysaccharides containing three or more (1-&gt;4)-alpha-linked D-glucose units.</text>
        <dbReference type="EC" id="3.2.1.1"/>
    </reaction>
</comment>
<feature type="disulfide bond" evidence="15">
    <location>
        <begin position="170"/>
        <end position="186"/>
    </location>
</feature>
<dbReference type="GO" id="GO:0016052">
    <property type="term" value="P:carbohydrate catabolic process"/>
    <property type="evidence" value="ECO:0007669"/>
    <property type="project" value="InterPro"/>
</dbReference>
<dbReference type="GO" id="GO:0004556">
    <property type="term" value="F:alpha-amylase activity"/>
    <property type="evidence" value="ECO:0007669"/>
    <property type="project" value="UniProtKB-EC"/>
</dbReference>
<gene>
    <name evidence="20" type="ORF">EV356DRAFT_440683</name>
</gene>
<dbReference type="Pfam" id="PF00128">
    <property type="entry name" value="Alpha-amylase"/>
    <property type="match status" value="2"/>
</dbReference>
<evidence type="ECO:0000259" key="19">
    <source>
        <dbReference type="SMART" id="SM00642"/>
    </source>
</evidence>
<evidence type="ECO:0000256" key="9">
    <source>
        <dbReference type="ARBA" id="ARBA00023157"/>
    </source>
</evidence>
<keyword evidence="7 20" id="KW-0378">Hydrolase</keyword>
<evidence type="ECO:0000256" key="15">
    <source>
        <dbReference type="PIRSR" id="PIRSR001024-4"/>
    </source>
</evidence>
<feature type="compositionally biased region" description="Pro residues" evidence="17">
    <location>
        <begin position="516"/>
        <end position="525"/>
    </location>
</feature>
<reference evidence="20" key="1">
    <citation type="journal article" date="2020" name="Stud. Mycol.">
        <title>101 Dothideomycetes genomes: a test case for predicting lifestyles and emergence of pathogens.</title>
        <authorList>
            <person name="Haridas S."/>
            <person name="Albert R."/>
            <person name="Binder M."/>
            <person name="Bloem J."/>
            <person name="Labutti K."/>
            <person name="Salamov A."/>
            <person name="Andreopoulos B."/>
            <person name="Baker S."/>
            <person name="Barry K."/>
            <person name="Bills G."/>
            <person name="Bluhm B."/>
            <person name="Cannon C."/>
            <person name="Castanera R."/>
            <person name="Culley D."/>
            <person name="Daum C."/>
            <person name="Ezra D."/>
            <person name="Gonzalez J."/>
            <person name="Henrissat B."/>
            <person name="Kuo A."/>
            <person name="Liang C."/>
            <person name="Lipzen A."/>
            <person name="Lutzoni F."/>
            <person name="Magnuson J."/>
            <person name="Mondo S."/>
            <person name="Nolan M."/>
            <person name="Ohm R."/>
            <person name="Pangilinan J."/>
            <person name="Park H.-J."/>
            <person name="Ramirez L."/>
            <person name="Alfaro M."/>
            <person name="Sun H."/>
            <person name="Tritt A."/>
            <person name="Yoshinaga Y."/>
            <person name="Zwiers L.-H."/>
            <person name="Turgeon B."/>
            <person name="Goodwin S."/>
            <person name="Spatafora J."/>
            <person name="Crous P."/>
            <person name="Grigoriev I."/>
        </authorList>
    </citation>
    <scope>NUCLEOTIDE SEQUENCE</scope>
    <source>
        <strain evidence="20">Tuck. ex Michener</strain>
    </source>
</reference>
<dbReference type="InterPro" id="IPR017853">
    <property type="entry name" value="GH"/>
</dbReference>
<feature type="binding site" evidence="16">
    <location>
        <position position="319"/>
    </location>
    <ligand>
        <name>substrate</name>
    </ligand>
</feature>
<keyword evidence="21" id="KW-1185">Reference proteome</keyword>
<evidence type="ECO:0000313" key="20">
    <source>
        <dbReference type="EMBL" id="KAF2238351.1"/>
    </source>
</evidence>
<evidence type="ECO:0000256" key="1">
    <source>
        <dbReference type="ARBA" id="ARBA00000548"/>
    </source>
</evidence>
<feature type="chain" id="PRO_5025443921" description="alpha-amylase" evidence="18">
    <location>
        <begin position="21"/>
        <end position="561"/>
    </location>
</feature>
<dbReference type="InterPro" id="IPR013780">
    <property type="entry name" value="Glyco_hydro_b"/>
</dbReference>
<name>A0A6A6HK62_VIRVR</name>
<dbReference type="Gene3D" id="2.60.40.1180">
    <property type="entry name" value="Golgi alpha-mannosidase II"/>
    <property type="match status" value="1"/>
</dbReference>
<evidence type="ECO:0000256" key="4">
    <source>
        <dbReference type="ARBA" id="ARBA00012595"/>
    </source>
</evidence>
<feature type="binding site" evidence="16">
    <location>
        <position position="256"/>
    </location>
    <ligand>
        <name>substrate</name>
    </ligand>
</feature>
<dbReference type="InterPro" id="IPR013777">
    <property type="entry name" value="A-amylase-like"/>
</dbReference>
<accession>A0A6A6HK62</accession>
<keyword evidence="8" id="KW-0106">Calcium</keyword>
<feature type="active site" description="Proton donor" evidence="13">
    <location>
        <position position="252"/>
    </location>
</feature>
<feature type="domain" description="Glycosyl hydrolase family 13 catalytic" evidence="19">
    <location>
        <begin position="33"/>
        <end position="391"/>
    </location>
</feature>
<dbReference type="FunFam" id="3.20.20.80:FF:000120">
    <property type="entry name" value="Alpha-amylase A"/>
    <property type="match status" value="1"/>
</dbReference>
<feature type="region of interest" description="Disordered" evidence="17">
    <location>
        <begin position="510"/>
        <end position="534"/>
    </location>
</feature>
<evidence type="ECO:0000256" key="10">
    <source>
        <dbReference type="ARBA" id="ARBA00023180"/>
    </source>
</evidence>
<dbReference type="AlphaFoldDB" id="A0A6A6HK62"/>
<evidence type="ECO:0000256" key="18">
    <source>
        <dbReference type="SAM" id="SignalP"/>
    </source>
</evidence>
<dbReference type="SMART" id="SM00642">
    <property type="entry name" value="Aamy"/>
    <property type="match status" value="1"/>
</dbReference>
<feature type="site" description="Transition state stabilizer" evidence="14">
    <location>
        <position position="319"/>
    </location>
</feature>
<keyword evidence="11" id="KW-0119">Carbohydrate metabolism</keyword>
<dbReference type="InterPro" id="IPR006047">
    <property type="entry name" value="GH13_cat_dom"/>
</dbReference>
<keyword evidence="5" id="KW-0479">Metal-binding</keyword>
<evidence type="ECO:0000313" key="21">
    <source>
        <dbReference type="Proteomes" id="UP000800092"/>
    </source>
</evidence>
<dbReference type="SUPFAM" id="SSF51445">
    <property type="entry name" value="(Trans)glycosidases"/>
    <property type="match status" value="1"/>
</dbReference>
<evidence type="ECO:0000256" key="17">
    <source>
        <dbReference type="SAM" id="MobiDB-lite"/>
    </source>
</evidence>
<comment type="similarity">
    <text evidence="3">Belongs to the glycosyl hydrolase 13 family.</text>
</comment>
<protein>
    <recommendedName>
        <fullName evidence="4">alpha-amylase</fullName>
        <ecNumber evidence="4">3.2.1.1</ecNumber>
    </recommendedName>
</protein>
<evidence type="ECO:0000256" key="13">
    <source>
        <dbReference type="PIRSR" id="PIRSR001024-1"/>
    </source>
</evidence>
<dbReference type="PANTHER" id="PTHR10357:SF215">
    <property type="entry name" value="ALPHA-AMYLASE 1"/>
    <property type="match status" value="1"/>
</dbReference>